<dbReference type="SUPFAM" id="SSF48371">
    <property type="entry name" value="ARM repeat"/>
    <property type="match status" value="2"/>
</dbReference>
<dbReference type="EMBL" id="JAEAOA010002063">
    <property type="protein sequence ID" value="KAK3607442.1"/>
    <property type="molecule type" value="Genomic_DNA"/>
</dbReference>
<feature type="compositionally biased region" description="Polar residues" evidence="1">
    <location>
        <begin position="37"/>
        <end position="51"/>
    </location>
</feature>
<feature type="region of interest" description="Disordered" evidence="1">
    <location>
        <begin position="260"/>
        <end position="314"/>
    </location>
</feature>
<organism evidence="6 7">
    <name type="scientific">Potamilus streckersoni</name>
    <dbReference type="NCBI Taxonomy" id="2493646"/>
    <lineage>
        <taxon>Eukaryota</taxon>
        <taxon>Metazoa</taxon>
        <taxon>Spiralia</taxon>
        <taxon>Lophotrochozoa</taxon>
        <taxon>Mollusca</taxon>
        <taxon>Bivalvia</taxon>
        <taxon>Autobranchia</taxon>
        <taxon>Heteroconchia</taxon>
        <taxon>Palaeoheterodonta</taxon>
        <taxon>Unionida</taxon>
        <taxon>Unionoidea</taxon>
        <taxon>Unionidae</taxon>
        <taxon>Ambleminae</taxon>
        <taxon>Lampsilini</taxon>
        <taxon>Potamilus</taxon>
    </lineage>
</organism>
<accession>A0AAE0WBG5</accession>
<reference evidence="6" key="3">
    <citation type="submission" date="2023-05" db="EMBL/GenBank/DDBJ databases">
        <authorList>
            <person name="Smith C.H."/>
        </authorList>
    </citation>
    <scope>NUCLEOTIDE SEQUENCE</scope>
    <source>
        <strain evidence="6">CHS0354</strain>
        <tissue evidence="6">Mantle</tissue>
    </source>
</reference>
<dbReference type="InterPro" id="IPR053964">
    <property type="entry name" value="INT1_R3"/>
</dbReference>
<dbReference type="PANTHER" id="PTHR21224">
    <property type="entry name" value="INTEGRATOR COMPLEX SUBUNIT 1"/>
    <property type="match status" value="1"/>
</dbReference>
<feature type="domain" description="Integrator complex subunit 1 R4" evidence="4">
    <location>
        <begin position="1984"/>
        <end position="2084"/>
    </location>
</feature>
<dbReference type="GO" id="GO:0032039">
    <property type="term" value="C:integrator complex"/>
    <property type="evidence" value="ECO:0007669"/>
    <property type="project" value="InterPro"/>
</dbReference>
<keyword evidence="7" id="KW-1185">Reference proteome</keyword>
<dbReference type="PANTHER" id="PTHR21224:SF1">
    <property type="entry name" value="INTEGRATOR COMPLEX SUBUNIT 1"/>
    <property type="match status" value="1"/>
</dbReference>
<feature type="compositionally biased region" description="Basic and acidic residues" evidence="1">
    <location>
        <begin position="52"/>
        <end position="65"/>
    </location>
</feature>
<protein>
    <recommendedName>
        <fullName evidence="8">Integrator complex subunit 1</fullName>
    </recommendedName>
</protein>
<dbReference type="Pfam" id="PF12432">
    <property type="entry name" value="INTS1_RP2B-bd"/>
    <property type="match status" value="1"/>
</dbReference>
<proteinExistence type="predicted"/>
<feature type="domain" description="Integrator complex subunit 1 R3" evidence="3">
    <location>
        <begin position="1774"/>
        <end position="1932"/>
    </location>
</feature>
<evidence type="ECO:0000256" key="1">
    <source>
        <dbReference type="SAM" id="MobiDB-lite"/>
    </source>
</evidence>
<feature type="compositionally biased region" description="Basic and acidic residues" evidence="1">
    <location>
        <begin position="292"/>
        <end position="301"/>
    </location>
</feature>
<reference evidence="6" key="1">
    <citation type="journal article" date="2021" name="Genome Biol. Evol.">
        <title>A High-Quality Reference Genome for a Parasitic Bivalve with Doubly Uniparental Inheritance (Bivalvia: Unionida).</title>
        <authorList>
            <person name="Smith C.H."/>
        </authorList>
    </citation>
    <scope>NUCLEOTIDE SEQUENCE</scope>
    <source>
        <strain evidence="6">CHS0354</strain>
    </source>
</reference>
<gene>
    <name evidence="6" type="ORF">CHS0354_035142</name>
</gene>
<evidence type="ECO:0000313" key="6">
    <source>
        <dbReference type="EMBL" id="KAK3607442.1"/>
    </source>
</evidence>
<dbReference type="Pfam" id="PF22928">
    <property type="entry name" value="INTS1_R4"/>
    <property type="match status" value="1"/>
</dbReference>
<evidence type="ECO:0000259" key="5">
    <source>
        <dbReference type="Pfam" id="PF22929"/>
    </source>
</evidence>
<evidence type="ECO:0000313" key="7">
    <source>
        <dbReference type="Proteomes" id="UP001195483"/>
    </source>
</evidence>
<dbReference type="Pfam" id="PF22929">
    <property type="entry name" value="INTS1_INTS2-bd"/>
    <property type="match status" value="1"/>
</dbReference>
<feature type="region of interest" description="Disordered" evidence="1">
    <location>
        <begin position="1951"/>
        <end position="1970"/>
    </location>
</feature>
<dbReference type="InterPro" id="IPR053965">
    <property type="entry name" value="INTS1_R4"/>
</dbReference>
<evidence type="ECO:0000259" key="2">
    <source>
        <dbReference type="Pfam" id="PF12432"/>
    </source>
</evidence>
<feature type="region of interest" description="Disordered" evidence="1">
    <location>
        <begin position="1"/>
        <end position="102"/>
    </location>
</feature>
<feature type="compositionally biased region" description="Polar residues" evidence="1">
    <location>
        <begin position="1951"/>
        <end position="1961"/>
    </location>
</feature>
<dbReference type="InterPro" id="IPR022145">
    <property type="entry name" value="INTS1_RPB2-bd"/>
</dbReference>
<comment type="caution">
    <text evidence="6">The sequence shown here is derived from an EMBL/GenBank/DDBJ whole genome shotgun (WGS) entry which is preliminary data.</text>
</comment>
<feature type="compositionally biased region" description="Polar residues" evidence="1">
    <location>
        <begin position="302"/>
        <end position="314"/>
    </location>
</feature>
<reference evidence="6" key="2">
    <citation type="journal article" date="2021" name="Genome Biol. Evol.">
        <title>Developing a high-quality reference genome for a parasitic bivalve with doubly uniparental inheritance (Bivalvia: Unionida).</title>
        <authorList>
            <person name="Smith C.H."/>
        </authorList>
    </citation>
    <scope>NUCLEOTIDE SEQUENCE</scope>
    <source>
        <strain evidence="6">CHS0354</strain>
        <tissue evidence="6">Mantle</tissue>
    </source>
</reference>
<evidence type="ECO:0000259" key="4">
    <source>
        <dbReference type="Pfam" id="PF22928"/>
    </source>
</evidence>
<dbReference type="Proteomes" id="UP001195483">
    <property type="component" value="Unassembled WGS sequence"/>
</dbReference>
<name>A0AAE0WBG5_9BIVA</name>
<evidence type="ECO:0000259" key="3">
    <source>
        <dbReference type="Pfam" id="PF22927"/>
    </source>
</evidence>
<dbReference type="InterPro" id="IPR016024">
    <property type="entry name" value="ARM-type_fold"/>
</dbReference>
<feature type="domain" description="Integrator complex subunit 1 RPB2-binding" evidence="2">
    <location>
        <begin position="324"/>
        <end position="479"/>
    </location>
</feature>
<dbReference type="InterPro" id="IPR038902">
    <property type="entry name" value="INTS1"/>
</dbReference>
<feature type="compositionally biased region" description="Polar residues" evidence="1">
    <location>
        <begin position="275"/>
        <end position="286"/>
    </location>
</feature>
<dbReference type="GO" id="GO:0034474">
    <property type="term" value="P:U2 snRNA 3'-end processing"/>
    <property type="evidence" value="ECO:0007669"/>
    <property type="project" value="InterPro"/>
</dbReference>
<sequence length="2121" mass="239744">MPRALRVSSSLYENNDTEEYTPLPPPGDFIALGKQARSGSDPNLQKLGTTSSEKKLPTAGIKRESSSILSASLAPKKPKLQTQGQTFTPLGRPGETERRASPAPSVNFLFEESAVEVDPVDILEELAAAEDDENDERVEGLICGTVKLLRSSRSKPDQVVFLTLMYLAKAKPAVFNTELVIEAMCSLLKRDLSLNFKAKGNALTSVMACNVLTVAYSEEENWPDEFVKVYIEDALGERVWVDRADCKGFADNIQTAFNTNIPKGSSLMGPEPSKGEQSGPGSPSSWQDDEDSRAGDSESSEKSNSGVTEQQNINVFPRYPYQQDNIESYVLEVIKDQMNRRQTMDATARNLIRLMTTTCGYGEVRLLAAQKLEMWLQNPKLARAAQELLMSVCMNCNQHDQMDLDVIAQIIKIRMKTKPLINHFLNCIRELLNQHPENLKMVLTHTVYNELSTARNPNNMSIIGVIFQTTPEQAAKILAEIFLDLLSNKEDYLRAVRALLREVVRTLRHEINFTAFCLGLMQDRSDKLSDLATDIKERFLVSIADLVTLCILLGITPAIREAAAASTRGERKDLEVLCKYQDMVAMIERDAIWWLHVVVPKFGELKAVEYVHCIHKVLFMESAEHYYNKDNWPPETDRIAMLRLASECPVQEDTLMRILVIGLSRELPLGPNDALEMADQLIKRAASLYTSGRAVLHVERFELVDALFNLCTYRHPDNIVLPKGYKPPTLAISALYWKAWIMLLILTAFNPSTFGFAAWENYPTLKCLMEMVMTNNNRFPPPTTATDENMIEEIRSRERQVAEQEKQEILEFESYLAASTTKVTITEANSHLISQLTTLDPNGIARRPPQQILDQLKALNESLKIGQMLCRSRSPDFLLDIIQRQGTSQSMPWLAELVESSEGSLDVLPVQCLCEFLLHEPQDTVKDTMDDETAKFERHKKRQKMHKQEQLLTRLQNLVHSTEADSRTTYEVLDYFLKRLSSHQIASRAQATKGLCMVLSKSQVKVSDDKMDVDQGEVEEDGPYTWLLKDLPSLPMFSQVKIQTCTALRRACQIETDPAHVSAYIIFLSQYAMDQNLHELDDLALDIAQLIVERTTVINCILPQEGSTSKSARTNQTMEALISLFISYLRKGREPNKEIYPWFNTQDQIILQWQCGESATMHILVVHAMIILLTYGSPEDFSKNYQELLDTWFLESGSPPSAYLQDTSEEALLLPDWLKLRMIRSRVQILVDAALEDLEPAQLLLFVQSFGIPVPSMSKLLQCLDNSVTLDPTALKEAVVDKAYMAQLIEVQHRRGAQGGNKFYQLLSDSPSSQDITVEEDRTDVREDTMWRSEGVKDTVSQQLSHSEIMDILFKIFDTRGQKASEVEIQFQQLLQKTVKDQMTALHITQALQKMITNPGTTQFCQSIAQSARACSLYKILVSEHSAIGETLLHHMRTLSQSLATQKSPLAAIVQQYLKSHGNLEQQKMDKSLVFFNTSDKEFLEELKSMDQDLEARLECLVGEKMISMSARCLDTRPNVACSVLLESQDHPESNMLLSTAILFIDWLALLDPEVIRSAPDLQQKLIFAKKRVPSAELSEHHSNYKPYLLALLTHQSSWATLHRCIDCLLRRTDGFSNYDPSSVLDFLWACIHIPKIWQGRERKVQKNQTKDDVLALTDEQLVSLIQFIVEEASNINSKTVDGNRKESLSPHGTPVTVNNRMELLTCCLCDKKEKVKIVINHIHDVLKNKRSEQGLYQVLLMELYLRHPYLLPWVSSLKYLMTDGQMHTSISLMDTVSHRLLVSIGNPGRGKKADTKMSDANLACRKLASEHPILILRQLPVIAAFLKGKSQFSFAEMRHRNYLMTFTHVLGLLELLEPQIFQQDNQALEDVLDAFFSLMQVHGLEQKQLAPLIMKFVIFLHKFGSYEPQRGAAFLQKHVDLLGAISSQYPDFSILKSLLAGLTLRRQNQEGATPTVSGDSNPILPATRPTSPWTVNQLMPFIQRIRKESSPEDVLGVLQDLDETSKRKIDILDHFVVDLKRLMLSSNDQCRNTAHALVMRFIKQNPKQGVGFVSTFLQCLDSKIPDIINSALRNLPEFTVLCQEKAGVILQKAFTVGINSSIETSTYISETLQLLNLDTS</sequence>
<dbReference type="Pfam" id="PF22927">
    <property type="entry name" value="INT1_R3"/>
    <property type="match status" value="1"/>
</dbReference>
<dbReference type="InterPro" id="IPR053966">
    <property type="entry name" value="INTS1_INTS2-bd"/>
</dbReference>
<feature type="domain" description="Integrator complex subunit 1 INTS2-binding" evidence="5">
    <location>
        <begin position="971"/>
        <end position="1303"/>
    </location>
</feature>
<evidence type="ECO:0008006" key="8">
    <source>
        <dbReference type="Google" id="ProtNLM"/>
    </source>
</evidence>